<reference evidence="3 4" key="1">
    <citation type="submission" date="2020-11" db="EMBL/GenBank/DDBJ databases">
        <title>Treponema Peruensis nv. sp., first commensal Treponema isolated from human feces.</title>
        <authorList>
            <person name="Belkhou C."/>
            <person name="Raes J."/>
        </authorList>
    </citation>
    <scope>NUCLEOTIDE SEQUENCE [LARGE SCALE GENOMIC DNA]</scope>
    <source>
        <strain evidence="3 4">RCC2812</strain>
    </source>
</reference>
<evidence type="ECO:0000256" key="1">
    <source>
        <dbReference type="SAM" id="MobiDB-lite"/>
    </source>
</evidence>
<dbReference type="KEGG" id="tper:IWA51_12410"/>
<keyword evidence="2" id="KW-0732">Signal</keyword>
<evidence type="ECO:0000313" key="4">
    <source>
        <dbReference type="Proteomes" id="UP000595224"/>
    </source>
</evidence>
<protein>
    <recommendedName>
        <fullName evidence="5">Lipoprotein</fullName>
    </recommendedName>
</protein>
<evidence type="ECO:0000313" key="3">
    <source>
        <dbReference type="EMBL" id="QQA01034.1"/>
    </source>
</evidence>
<keyword evidence="4" id="KW-1185">Reference proteome</keyword>
<feature type="region of interest" description="Disordered" evidence="1">
    <location>
        <begin position="282"/>
        <end position="307"/>
    </location>
</feature>
<feature type="compositionally biased region" description="Polar residues" evidence="1">
    <location>
        <begin position="282"/>
        <end position="294"/>
    </location>
</feature>
<evidence type="ECO:0008006" key="5">
    <source>
        <dbReference type="Google" id="ProtNLM"/>
    </source>
</evidence>
<organism evidence="3 4">
    <name type="scientific">Treponema peruense</name>
    <dbReference type="NCBI Taxonomy" id="2787628"/>
    <lineage>
        <taxon>Bacteria</taxon>
        <taxon>Pseudomonadati</taxon>
        <taxon>Spirochaetota</taxon>
        <taxon>Spirochaetia</taxon>
        <taxon>Spirochaetales</taxon>
        <taxon>Treponemataceae</taxon>
        <taxon>Treponema</taxon>
    </lineage>
</organism>
<feature type="signal peptide" evidence="2">
    <location>
        <begin position="1"/>
        <end position="20"/>
    </location>
</feature>
<sequence length="307" mass="34356">MRHILFILATISLTFSSCSLIDFSSTEKTITAPVTDISDTNITIAPVILTYADYMNIFRYEMDSDGEDAKQVKDSLVNIGQIIKSGSYPVDGSVIFTDYYASSDKYYRYYVRYKTSSGYENSQPTDTVRPSKANSEKEIAVNEEKLYPVNAKESRIPIVYDEKIQALVIAPGILTLPQTHESTEENLQYFSLSVALSNGSKTQLFEFTKGTEDDTYTILLHTSLPDVFKGCALKATALVGQDFASKKKGETVIFTNYYWTKPIEEDMLVILSTDEKPQKLNSITVPSTTSNSTPIDYARTADYSSRN</sequence>
<accession>A0A7T3RDC9</accession>
<dbReference type="PROSITE" id="PS51257">
    <property type="entry name" value="PROKAR_LIPOPROTEIN"/>
    <property type="match status" value="1"/>
</dbReference>
<gene>
    <name evidence="3" type="ORF">IWA51_12410</name>
</gene>
<proteinExistence type="predicted"/>
<name>A0A7T3RDC9_9SPIR</name>
<dbReference type="RefSeq" id="WP_198442643.1">
    <property type="nucleotide sequence ID" value="NZ_CBCSHE010000007.1"/>
</dbReference>
<dbReference type="Proteomes" id="UP000595224">
    <property type="component" value="Chromosome"/>
</dbReference>
<feature type="chain" id="PRO_5032267010" description="Lipoprotein" evidence="2">
    <location>
        <begin position="21"/>
        <end position="307"/>
    </location>
</feature>
<evidence type="ECO:0000256" key="2">
    <source>
        <dbReference type="SAM" id="SignalP"/>
    </source>
</evidence>
<dbReference type="AlphaFoldDB" id="A0A7T3RDC9"/>
<dbReference type="EMBL" id="CP064936">
    <property type="protein sequence ID" value="QQA01034.1"/>
    <property type="molecule type" value="Genomic_DNA"/>
</dbReference>